<sequence>MNRFFDSLACTVLAGVVLGFAGGCTEKKSKAVAEREVRVTLEPLQKRVFRRQIPVQGTVWPVEYATISAKISGTLELLKVDEGDSRKKGDVLFGIDRQILKNQVTVREDEIKVKQAELESARFMLESAEISERKAILDYERFLTLWQSKATSQTEFETYETTYKKAEMDVKSAKAAVINAEAQLKQAQGNLTIARKNLDDSVLHAPFDCVVADKYVEENEYVTAGQQILKLENQKQLEVICYISSVYYDQVAAGKTPVRFALDGVEKGQGVVTYKAPSIDPESRTFKLKVLVPPDISLVSGTLCDLNLILEEKEAYGLPADALLLRANDRYIVYAAGKDNRAKSFDVVRGIVDGKYCEVVNAAELLKERFVVTGQTFVNNGSLLRAVNVK</sequence>
<dbReference type="PROSITE" id="PS51257">
    <property type="entry name" value="PROKAR_LIPOPROTEIN"/>
    <property type="match status" value="1"/>
</dbReference>
<dbReference type="RefSeq" id="WP_116883010.1">
    <property type="nucleotide sequence ID" value="NZ_CABMMC010000003.1"/>
</dbReference>
<evidence type="ECO:0000259" key="3">
    <source>
        <dbReference type="Pfam" id="PF25917"/>
    </source>
</evidence>
<dbReference type="EMBL" id="QEKH01000005">
    <property type="protein sequence ID" value="PVY44683.1"/>
    <property type="molecule type" value="Genomic_DNA"/>
</dbReference>
<dbReference type="OrthoDB" id="9810430at2"/>
<dbReference type="GO" id="GO:0015562">
    <property type="term" value="F:efflux transmembrane transporter activity"/>
    <property type="evidence" value="ECO:0007669"/>
    <property type="project" value="TreeGrafter"/>
</dbReference>
<evidence type="ECO:0000256" key="2">
    <source>
        <dbReference type="SAM" id="Coils"/>
    </source>
</evidence>
<dbReference type="AlphaFoldDB" id="A0A2U1B7M4"/>
<evidence type="ECO:0000313" key="4">
    <source>
        <dbReference type="EMBL" id="PVY44683.1"/>
    </source>
</evidence>
<dbReference type="Proteomes" id="UP000245959">
    <property type="component" value="Unassembled WGS sequence"/>
</dbReference>
<dbReference type="SUPFAM" id="SSF111369">
    <property type="entry name" value="HlyD-like secretion proteins"/>
    <property type="match status" value="1"/>
</dbReference>
<feature type="coiled-coil region" evidence="2">
    <location>
        <begin position="163"/>
        <end position="197"/>
    </location>
</feature>
<dbReference type="PANTHER" id="PTHR30469">
    <property type="entry name" value="MULTIDRUG RESISTANCE PROTEIN MDTA"/>
    <property type="match status" value="1"/>
</dbReference>
<dbReference type="InterPro" id="IPR058625">
    <property type="entry name" value="MdtA-like_BSH"/>
</dbReference>
<name>A0A2U1B7M4_9BACT</name>
<dbReference type="Gene3D" id="1.10.287.470">
    <property type="entry name" value="Helix hairpin bin"/>
    <property type="match status" value="1"/>
</dbReference>
<dbReference type="PANTHER" id="PTHR30469:SF15">
    <property type="entry name" value="HLYD FAMILY OF SECRETION PROTEINS"/>
    <property type="match status" value="1"/>
</dbReference>
<evidence type="ECO:0000256" key="1">
    <source>
        <dbReference type="ARBA" id="ARBA00009477"/>
    </source>
</evidence>
<evidence type="ECO:0000313" key="5">
    <source>
        <dbReference type="Proteomes" id="UP000245959"/>
    </source>
</evidence>
<accession>A0A2U1B7M4</accession>
<keyword evidence="2" id="KW-0175">Coiled coil</keyword>
<dbReference type="GO" id="GO:1990281">
    <property type="term" value="C:efflux pump complex"/>
    <property type="evidence" value="ECO:0007669"/>
    <property type="project" value="TreeGrafter"/>
</dbReference>
<feature type="domain" description="Multidrug resistance protein MdtA-like barrel-sandwich hybrid" evidence="3">
    <location>
        <begin position="64"/>
        <end position="227"/>
    </location>
</feature>
<dbReference type="NCBIfam" id="TIGR01730">
    <property type="entry name" value="RND_mfp"/>
    <property type="match status" value="1"/>
</dbReference>
<dbReference type="Gene3D" id="2.40.30.170">
    <property type="match status" value="1"/>
</dbReference>
<organism evidence="4 5">
    <name type="scientific">Victivallis vadensis</name>
    <dbReference type="NCBI Taxonomy" id="172901"/>
    <lineage>
        <taxon>Bacteria</taxon>
        <taxon>Pseudomonadati</taxon>
        <taxon>Lentisphaerota</taxon>
        <taxon>Lentisphaeria</taxon>
        <taxon>Victivallales</taxon>
        <taxon>Victivallaceae</taxon>
        <taxon>Victivallis</taxon>
    </lineage>
</organism>
<dbReference type="InterPro" id="IPR006143">
    <property type="entry name" value="RND_pump_MFP"/>
</dbReference>
<gene>
    <name evidence="4" type="ORF">C8D82_10512</name>
</gene>
<protein>
    <submittedName>
        <fullName evidence="4">RND family efflux transporter MFP subunit</fullName>
    </submittedName>
</protein>
<proteinExistence type="inferred from homology"/>
<comment type="similarity">
    <text evidence="1">Belongs to the membrane fusion protein (MFP) (TC 8.A.1) family.</text>
</comment>
<keyword evidence="5" id="KW-1185">Reference proteome</keyword>
<dbReference type="Gene3D" id="2.40.50.100">
    <property type="match status" value="1"/>
</dbReference>
<comment type="caution">
    <text evidence="4">The sequence shown here is derived from an EMBL/GenBank/DDBJ whole genome shotgun (WGS) entry which is preliminary data.</text>
</comment>
<dbReference type="GeneID" id="78294333"/>
<reference evidence="4 5" key="1">
    <citation type="submission" date="2018-04" db="EMBL/GenBank/DDBJ databases">
        <title>Genomic Encyclopedia of Type Strains, Phase IV (KMG-IV): sequencing the most valuable type-strain genomes for metagenomic binning, comparative biology and taxonomic classification.</title>
        <authorList>
            <person name="Goeker M."/>
        </authorList>
    </citation>
    <scope>NUCLEOTIDE SEQUENCE [LARGE SCALE GENOMIC DNA]</scope>
    <source>
        <strain evidence="4 5">DSM 14823</strain>
    </source>
</reference>
<dbReference type="Pfam" id="PF25917">
    <property type="entry name" value="BSH_RND"/>
    <property type="match status" value="1"/>
</dbReference>